<evidence type="ECO:0000256" key="3">
    <source>
        <dbReference type="ARBA" id="ARBA00006958"/>
    </source>
</evidence>
<dbReference type="GO" id="GO:0005634">
    <property type="term" value="C:nucleus"/>
    <property type="evidence" value="ECO:0007669"/>
    <property type="project" value="UniProtKB-SubCell"/>
</dbReference>
<dbReference type="InterPro" id="IPR058353">
    <property type="entry name" value="DUF8040"/>
</dbReference>
<gene>
    <name evidence="12" type="ORF">U9M48_020011</name>
</gene>
<evidence type="ECO:0000313" key="13">
    <source>
        <dbReference type="Proteomes" id="UP001341281"/>
    </source>
</evidence>
<evidence type="ECO:0000256" key="8">
    <source>
        <dbReference type="SAM" id="MobiDB-lite"/>
    </source>
</evidence>
<comment type="cofactor">
    <cofactor evidence="1">
        <name>a divalent metal cation</name>
        <dbReference type="ChEBI" id="CHEBI:60240"/>
    </cofactor>
</comment>
<protein>
    <recommendedName>
        <fullName evidence="14">Transposase</fullName>
    </recommendedName>
</protein>
<feature type="domain" description="Myb/SANT-like" evidence="9">
    <location>
        <begin position="199"/>
        <end position="291"/>
    </location>
</feature>
<reference evidence="12 13" key="1">
    <citation type="submission" date="2024-02" db="EMBL/GenBank/DDBJ databases">
        <title>High-quality chromosome-scale genome assembly of Pensacola bahiagrass (Paspalum notatum Flugge var. saurae).</title>
        <authorList>
            <person name="Vega J.M."/>
            <person name="Podio M."/>
            <person name="Orjuela J."/>
            <person name="Siena L.A."/>
            <person name="Pessino S.C."/>
            <person name="Combes M.C."/>
            <person name="Mariac C."/>
            <person name="Albertini E."/>
            <person name="Pupilli F."/>
            <person name="Ortiz J.P.A."/>
            <person name="Leblanc O."/>
        </authorList>
    </citation>
    <scope>NUCLEOTIDE SEQUENCE [LARGE SCALE GENOMIC DNA]</scope>
    <source>
        <strain evidence="12">R1</strain>
        <tissue evidence="12">Leaf</tissue>
    </source>
</reference>
<dbReference type="AlphaFoldDB" id="A0AAQ3WS59"/>
<dbReference type="InterPro" id="IPR027806">
    <property type="entry name" value="HARBI1_dom"/>
</dbReference>
<dbReference type="GO" id="GO:0004518">
    <property type="term" value="F:nuclease activity"/>
    <property type="evidence" value="ECO:0007669"/>
    <property type="project" value="UniProtKB-KW"/>
</dbReference>
<organism evidence="12 13">
    <name type="scientific">Paspalum notatum var. saurae</name>
    <dbReference type="NCBI Taxonomy" id="547442"/>
    <lineage>
        <taxon>Eukaryota</taxon>
        <taxon>Viridiplantae</taxon>
        <taxon>Streptophyta</taxon>
        <taxon>Embryophyta</taxon>
        <taxon>Tracheophyta</taxon>
        <taxon>Spermatophyta</taxon>
        <taxon>Magnoliopsida</taxon>
        <taxon>Liliopsida</taxon>
        <taxon>Poales</taxon>
        <taxon>Poaceae</taxon>
        <taxon>PACMAD clade</taxon>
        <taxon>Panicoideae</taxon>
        <taxon>Andropogonodae</taxon>
        <taxon>Paspaleae</taxon>
        <taxon>Paspalinae</taxon>
        <taxon>Paspalum</taxon>
    </lineage>
</organism>
<name>A0AAQ3WS59_PASNO</name>
<feature type="region of interest" description="Disordered" evidence="8">
    <location>
        <begin position="135"/>
        <end position="187"/>
    </location>
</feature>
<feature type="compositionally biased region" description="Basic and acidic residues" evidence="8">
    <location>
        <begin position="177"/>
        <end position="187"/>
    </location>
</feature>
<dbReference type="GO" id="GO:0046872">
    <property type="term" value="F:metal ion binding"/>
    <property type="evidence" value="ECO:0007669"/>
    <property type="project" value="UniProtKB-KW"/>
</dbReference>
<dbReference type="Pfam" id="PF26138">
    <property type="entry name" value="DUF8040"/>
    <property type="match status" value="1"/>
</dbReference>
<comment type="subcellular location">
    <subcellularLocation>
        <location evidence="2">Nucleus</location>
    </subcellularLocation>
</comment>
<dbReference type="Pfam" id="PF13359">
    <property type="entry name" value="DDE_Tnp_4"/>
    <property type="match status" value="1"/>
</dbReference>
<keyword evidence="6" id="KW-0378">Hydrolase</keyword>
<evidence type="ECO:0000256" key="6">
    <source>
        <dbReference type="ARBA" id="ARBA00022801"/>
    </source>
</evidence>
<evidence type="ECO:0000259" key="9">
    <source>
        <dbReference type="Pfam" id="PF12776"/>
    </source>
</evidence>
<dbReference type="InterPro" id="IPR024752">
    <property type="entry name" value="Myb/SANT-like_dom"/>
</dbReference>
<feature type="compositionally biased region" description="Polar residues" evidence="8">
    <location>
        <begin position="51"/>
        <end position="68"/>
    </location>
</feature>
<dbReference type="EMBL" id="CP144748">
    <property type="protein sequence ID" value="WVZ71421.1"/>
    <property type="molecule type" value="Genomic_DNA"/>
</dbReference>
<keyword evidence="4" id="KW-0540">Nuclease</keyword>
<feature type="domain" description="DUF8040" evidence="11">
    <location>
        <begin position="490"/>
        <end position="581"/>
    </location>
</feature>
<sequence length="930" mass="104550">MPQLTSLLASGDYKLAMHRYDELTDKVVLREVNRPRLEPSYNDLVTERRNSASNPTADSPAMSNSSGSRGVLRQALADLDLNSQVPNVDNGMTFSQLLRSGSAATIGDAQAAVVYAGVDPLCAGLAGHVTNRGRAGGAGHAAAQYRHPKRLGTGGGGRRTAHGGGVAASSGDIGVAEGDHVDDGDENSKEELYYDKAEWKNSTNNAVFCELCVEEIRAGNAPSGHMSARAYKNISDKFYARLGLRHSKLQLKNRWDALKGLYTFWLWANKQTAIGRSPNGGIVASEKWWKDHTKRHGEWKKLKNGPPECLEDLEVMFQHLAVDGSSSCVPGEVIEEEQIDDLGDDTLNESPISQCATGPRKRTGSKIANSPRKRIKSPMVKIMNTISETMQANSAVTQSVLKGEHRAESIKECMKLVVECGAEEGSVEHFMATQLLIVYPLKEDEEGKAITKVALTELETMQEVGAMTCMFGMYYDSTFMNKTKKRKTGLSRHDWVMSTLENPSACFDMFRMRREVFLRLHDLLVLSYGLKSTKKMNSMESLAMFFWMIGAPQSMRQAENRFERSKETISRKFDEVLQSIYKLSVDIVKPKDPEFKEVHLRLKSSRFSPYFDNCIGAIDGTHVPVIVPASKVLQHVGRHGYTTQNVLAICDFDMRFTFAVAGWPGSAHDMRVFNDAIRKYGDKFPHPPPGKFYLVDSGYPNRPGYLALYRGTKYHIPEYRQGSGPSGKKEVFNYLHSSLRNVIERSFGVLKMKWRILLKLPSYPMRKQSKIILACMAVHNFIRESALSDEDFERCDLDENYMPMPTSCSRTQLVDEEVRGEEDQDMNAFRVNIANALFYRRRACLQPTIALSTIEADFIALCDTCKEAIWLKGFYIEFSGDTSCIKLFCDSQSAIHLTKDQMFYERTKHIDVKYHYVREVIVEGRLNMQD</sequence>
<evidence type="ECO:0000256" key="7">
    <source>
        <dbReference type="ARBA" id="ARBA00023242"/>
    </source>
</evidence>
<feature type="compositionally biased region" description="Gly residues" evidence="8">
    <location>
        <begin position="152"/>
        <end position="166"/>
    </location>
</feature>
<dbReference type="InterPro" id="IPR045249">
    <property type="entry name" value="HARBI1-like"/>
</dbReference>
<evidence type="ECO:0000256" key="5">
    <source>
        <dbReference type="ARBA" id="ARBA00022723"/>
    </source>
</evidence>
<evidence type="ECO:0000313" key="12">
    <source>
        <dbReference type="EMBL" id="WVZ71421.1"/>
    </source>
</evidence>
<dbReference type="Proteomes" id="UP001341281">
    <property type="component" value="Chromosome 04"/>
</dbReference>
<keyword evidence="5" id="KW-0479">Metal-binding</keyword>
<evidence type="ECO:0008006" key="14">
    <source>
        <dbReference type="Google" id="ProtNLM"/>
    </source>
</evidence>
<proteinExistence type="inferred from homology"/>
<dbReference type="PANTHER" id="PTHR22930:SF280">
    <property type="entry name" value="OS11G0202600 PROTEIN"/>
    <property type="match status" value="1"/>
</dbReference>
<comment type="similarity">
    <text evidence="3">Belongs to the HARBI1 family.</text>
</comment>
<feature type="domain" description="DDE Tnp4" evidence="10">
    <location>
        <begin position="618"/>
        <end position="780"/>
    </location>
</feature>
<dbReference type="GO" id="GO:0016787">
    <property type="term" value="F:hydrolase activity"/>
    <property type="evidence" value="ECO:0007669"/>
    <property type="project" value="UniProtKB-KW"/>
</dbReference>
<accession>A0AAQ3WS59</accession>
<feature type="region of interest" description="Disordered" evidence="8">
    <location>
        <begin position="40"/>
        <end position="69"/>
    </location>
</feature>
<evidence type="ECO:0000259" key="11">
    <source>
        <dbReference type="Pfam" id="PF26138"/>
    </source>
</evidence>
<keyword evidence="13" id="KW-1185">Reference proteome</keyword>
<keyword evidence="7" id="KW-0539">Nucleus</keyword>
<dbReference type="Pfam" id="PF12776">
    <property type="entry name" value="Myb_DNA-bind_3"/>
    <property type="match status" value="1"/>
</dbReference>
<evidence type="ECO:0000256" key="2">
    <source>
        <dbReference type="ARBA" id="ARBA00004123"/>
    </source>
</evidence>
<evidence type="ECO:0000256" key="1">
    <source>
        <dbReference type="ARBA" id="ARBA00001968"/>
    </source>
</evidence>
<evidence type="ECO:0000256" key="4">
    <source>
        <dbReference type="ARBA" id="ARBA00022722"/>
    </source>
</evidence>
<evidence type="ECO:0000259" key="10">
    <source>
        <dbReference type="Pfam" id="PF13359"/>
    </source>
</evidence>
<feature type="region of interest" description="Disordered" evidence="8">
    <location>
        <begin position="343"/>
        <end position="371"/>
    </location>
</feature>
<dbReference type="PANTHER" id="PTHR22930">
    <property type="match status" value="1"/>
</dbReference>
<dbReference type="CDD" id="cd09272">
    <property type="entry name" value="RNase_HI_RT_Ty1"/>
    <property type="match status" value="1"/>
</dbReference>